<keyword evidence="2" id="KW-1185">Reference proteome</keyword>
<dbReference type="VEuPathDB" id="FungiDB:C8Q69DRAFT_504023"/>
<protein>
    <submittedName>
        <fullName evidence="1">Uncharacterized protein</fullName>
    </submittedName>
</protein>
<name>A0A443HZW7_BYSSP</name>
<dbReference type="EMBL" id="RCNU01000002">
    <property type="protein sequence ID" value="RWQ97354.1"/>
    <property type="molecule type" value="Genomic_DNA"/>
</dbReference>
<dbReference type="Proteomes" id="UP000283841">
    <property type="component" value="Unassembled WGS sequence"/>
</dbReference>
<accession>A0A443HZW7</accession>
<dbReference type="STRING" id="264951.A0A443HZW7"/>
<sequence>MATAGTSTVLDLGSSTLRLLDSDLRLTSYVFTKFIIPENSPISSDSDRLGEILKSRQCWVAPAPELILRVHVQGNRDSQSHASSYLKLVSEMFQYEKVWHDLGLTVAIKSCEDVLDPDVATDLSMAFNIQENSLATAVRRVPHQLLGLFRATAQPPPAIPRVTLSEVHLSLNFHSSNGKHNTPTIARSIIGTGTVALCVIQPRSDLPCDEALQSCPILGYDPSFPPSKSEIRPAPFQLQFESLGRHFQSSGMQFKYYATGYGNTEDNFNSSGSRVGFHRLLGVCLDDIFATTHSKSTVGVESIKEETIYKLSDVAPTVFSPGYREAMQQRACFIPVIAKAMSSIIETVDILTSSQRLSSLQGHYASHHGTDLDIDEVPNGKAMLKSLLWKIAQKGVYRVKAARKMRGFASVNRINSPVFESLFAGDDSILEDDVNSDNDLLDDEECEDDNLTSMLEEDLCSPALEEDMGYEEDLLDTLQMCENYESGEEEYQDHDDLSVLSSSDILDPSGQIVSSQLPGPVLSSSPLSFDHFGLSLSHIKQDLERFYAGPTLPAENGTMALDKQHMRDTMYWDDIDEDMLH</sequence>
<dbReference type="AlphaFoldDB" id="A0A443HZW7"/>
<dbReference type="GeneID" id="39601826"/>
<comment type="caution">
    <text evidence="1">The sequence shown here is derived from an EMBL/GenBank/DDBJ whole genome shotgun (WGS) entry which is preliminary data.</text>
</comment>
<organism evidence="1 2">
    <name type="scientific">Byssochlamys spectabilis</name>
    <name type="common">Paecilomyces variotii</name>
    <dbReference type="NCBI Taxonomy" id="264951"/>
    <lineage>
        <taxon>Eukaryota</taxon>
        <taxon>Fungi</taxon>
        <taxon>Dikarya</taxon>
        <taxon>Ascomycota</taxon>
        <taxon>Pezizomycotina</taxon>
        <taxon>Eurotiomycetes</taxon>
        <taxon>Eurotiomycetidae</taxon>
        <taxon>Eurotiales</taxon>
        <taxon>Thermoascaceae</taxon>
        <taxon>Paecilomyces</taxon>
    </lineage>
</organism>
<evidence type="ECO:0000313" key="2">
    <source>
        <dbReference type="Proteomes" id="UP000283841"/>
    </source>
</evidence>
<reference evidence="1 2" key="1">
    <citation type="journal article" date="2018" name="Front. Microbiol.">
        <title>Genomic and genetic insights into a cosmopolitan fungus, Paecilomyces variotii (Eurotiales).</title>
        <authorList>
            <person name="Urquhart A.S."/>
            <person name="Mondo S.J."/>
            <person name="Makela M.R."/>
            <person name="Hane J.K."/>
            <person name="Wiebenga A."/>
            <person name="He G."/>
            <person name="Mihaltcheva S."/>
            <person name="Pangilinan J."/>
            <person name="Lipzen A."/>
            <person name="Barry K."/>
            <person name="de Vries R.P."/>
            <person name="Grigoriev I.V."/>
            <person name="Idnurm A."/>
        </authorList>
    </citation>
    <scope>NUCLEOTIDE SEQUENCE [LARGE SCALE GENOMIC DNA]</scope>
    <source>
        <strain evidence="1 2">CBS 101075</strain>
    </source>
</reference>
<dbReference type="RefSeq" id="XP_028486999.1">
    <property type="nucleotide sequence ID" value="XM_028632549.1"/>
</dbReference>
<gene>
    <name evidence="1" type="ORF">C8Q69DRAFT_504023</name>
</gene>
<proteinExistence type="predicted"/>
<evidence type="ECO:0000313" key="1">
    <source>
        <dbReference type="EMBL" id="RWQ97354.1"/>
    </source>
</evidence>